<dbReference type="InterPro" id="IPR021074">
    <property type="entry name" value="Formate_DH_dsu"/>
</dbReference>
<dbReference type="RefSeq" id="WP_073676725.1">
    <property type="nucleotide sequence ID" value="NZ_CP092364.2"/>
</dbReference>
<accession>A0ABS6HY98</accession>
<gene>
    <name evidence="2" type="ORF">KL859_26530</name>
</gene>
<sequence>MQVHEASNPTATEIRLINQIAAHFGYLPEDRAAAAVADHVRRFWEPRMQRRLFSLIYADASGLSPVAMAAASLLR</sequence>
<proteinExistence type="predicted"/>
<reference evidence="2 3" key="1">
    <citation type="submission" date="2021-05" db="EMBL/GenBank/DDBJ databases">
        <title>Draft Genome Sequences of Clinical Respiratory Isolates of Mycobacterium goodii Recovered in Ireland.</title>
        <authorList>
            <person name="Flanagan P.R."/>
            <person name="Mok S."/>
            <person name="Roycroft E."/>
            <person name="Rogers T.R."/>
            <person name="Fitzgibbon M."/>
        </authorList>
    </citation>
    <scope>NUCLEOTIDE SEQUENCE [LARGE SCALE GENOMIC DNA]</scope>
    <source>
        <strain evidence="2 3">14IE55</strain>
    </source>
</reference>
<name>A0ABS6HY98_MYCGD</name>
<keyword evidence="1" id="KW-0812">Transmembrane</keyword>
<dbReference type="EMBL" id="JAHBOM010000025">
    <property type="protein sequence ID" value="MBU8826417.1"/>
    <property type="molecule type" value="Genomic_DNA"/>
</dbReference>
<keyword evidence="3" id="KW-1185">Reference proteome</keyword>
<dbReference type="Proteomes" id="UP000696413">
    <property type="component" value="Unassembled WGS sequence"/>
</dbReference>
<keyword evidence="1" id="KW-1133">Transmembrane helix</keyword>
<evidence type="ECO:0000313" key="3">
    <source>
        <dbReference type="Proteomes" id="UP000696413"/>
    </source>
</evidence>
<dbReference type="Pfam" id="PF11390">
    <property type="entry name" value="FdsD"/>
    <property type="match status" value="1"/>
</dbReference>
<keyword evidence="1" id="KW-0472">Membrane</keyword>
<protein>
    <submittedName>
        <fullName evidence="2">Formate dehydrogenase subunit delta</fullName>
    </submittedName>
</protein>
<feature type="transmembrane region" description="Helical" evidence="1">
    <location>
        <begin position="52"/>
        <end position="74"/>
    </location>
</feature>
<evidence type="ECO:0000313" key="2">
    <source>
        <dbReference type="EMBL" id="MBU8826417.1"/>
    </source>
</evidence>
<organism evidence="2 3">
    <name type="scientific">Mycolicibacterium goodii</name>
    <name type="common">Mycobacterium goodii</name>
    <dbReference type="NCBI Taxonomy" id="134601"/>
    <lineage>
        <taxon>Bacteria</taxon>
        <taxon>Bacillati</taxon>
        <taxon>Actinomycetota</taxon>
        <taxon>Actinomycetes</taxon>
        <taxon>Mycobacteriales</taxon>
        <taxon>Mycobacteriaceae</taxon>
        <taxon>Mycolicibacterium</taxon>
    </lineage>
</organism>
<comment type="caution">
    <text evidence="2">The sequence shown here is derived from an EMBL/GenBank/DDBJ whole genome shotgun (WGS) entry which is preliminary data.</text>
</comment>
<evidence type="ECO:0000256" key="1">
    <source>
        <dbReference type="SAM" id="Phobius"/>
    </source>
</evidence>